<gene>
    <name evidence="2" type="ORF">PG915_01825</name>
</gene>
<name>A0AAU8BJ67_9VIBR</name>
<dbReference type="AlphaFoldDB" id="A0AAU8BJ67"/>
<sequence>MDRHPCQYRHPTSRAPAQAGIYHQRTPSLNQDSCLRRNDGAACFALPTDIVIPLAARLRRQGSTISAHQASTKIPVFTGMT</sequence>
<proteinExistence type="predicted"/>
<dbReference type="RefSeq" id="WP_353497625.1">
    <property type="nucleotide sequence ID" value="NZ_CP115920.1"/>
</dbReference>
<evidence type="ECO:0000313" key="2">
    <source>
        <dbReference type="EMBL" id="XCD16342.1"/>
    </source>
</evidence>
<feature type="region of interest" description="Disordered" evidence="1">
    <location>
        <begin position="1"/>
        <end position="23"/>
    </location>
</feature>
<protein>
    <submittedName>
        <fullName evidence="2">Uncharacterized protein</fullName>
    </submittedName>
</protein>
<reference evidence="2" key="1">
    <citation type="submission" date="2023-01" db="EMBL/GenBank/DDBJ databases">
        <title>Vibrio sp. CB1-14 genome sequencing.</title>
        <authorList>
            <person name="Otstavnykh N."/>
            <person name="Isaeva M."/>
            <person name="Meleshko D."/>
        </authorList>
    </citation>
    <scope>NUCLEOTIDE SEQUENCE</scope>
    <source>
        <strain evidence="2">CB1-14</strain>
    </source>
</reference>
<dbReference type="KEGG" id="vck:PG915_01825"/>
<dbReference type="EMBL" id="CP115920">
    <property type="protein sequence ID" value="XCD16342.1"/>
    <property type="molecule type" value="Genomic_DNA"/>
</dbReference>
<accession>A0AAU8BJ67</accession>
<organism evidence="2">
    <name type="scientific">Vibrio chaetopteri</name>
    <dbReference type="NCBI Taxonomy" id="3016528"/>
    <lineage>
        <taxon>Bacteria</taxon>
        <taxon>Pseudomonadati</taxon>
        <taxon>Pseudomonadota</taxon>
        <taxon>Gammaproteobacteria</taxon>
        <taxon>Vibrionales</taxon>
        <taxon>Vibrionaceae</taxon>
        <taxon>Vibrio</taxon>
    </lineage>
</organism>
<evidence type="ECO:0000256" key="1">
    <source>
        <dbReference type="SAM" id="MobiDB-lite"/>
    </source>
</evidence>